<evidence type="ECO:0000313" key="15">
    <source>
        <dbReference type="EMBL" id="PIU75002.1"/>
    </source>
</evidence>
<dbReference type="FunFam" id="3.30.420.10:FF:000002">
    <property type="entry name" value="Crossover junction endodeoxyribonuclease RuvC"/>
    <property type="match status" value="1"/>
</dbReference>
<evidence type="ECO:0000256" key="2">
    <source>
        <dbReference type="ARBA" id="ARBA00022490"/>
    </source>
</evidence>
<dbReference type="AlphaFoldDB" id="A0A2M7AWL0"/>
<dbReference type="GO" id="GO:0006310">
    <property type="term" value="P:DNA recombination"/>
    <property type="evidence" value="ECO:0007669"/>
    <property type="project" value="UniProtKB-UniRule"/>
</dbReference>
<evidence type="ECO:0000256" key="12">
    <source>
        <dbReference type="ARBA" id="ARBA00029354"/>
    </source>
</evidence>
<dbReference type="InterPro" id="IPR036397">
    <property type="entry name" value="RNaseH_sf"/>
</dbReference>
<comment type="function">
    <text evidence="13">The RuvA-RuvB-RuvC complex processes Holliday junction (HJ) DNA during genetic recombination and DNA repair. Endonuclease that resolves HJ intermediates. Cleaves cruciform DNA by making single-stranded nicks across the HJ at symmetrical positions within the homologous arms, yielding a 5'-phosphate and a 3'-hydroxyl group; requires a central core of homology in the junction. The consensus cleavage sequence is 5'-(A/T)TT(C/G)-3'. Cleavage occurs on the 3'-side of the TT dinucleotide at the point of strand exchange. HJ branch migration catalyzed by RuvA-RuvB allows RuvC to scan DNA until it finds its consensus sequence, where it cleaves and resolves the cruciform DNA.</text>
</comment>
<dbReference type="GO" id="GO:0008821">
    <property type="term" value="F:crossover junction DNA endonuclease activity"/>
    <property type="evidence" value="ECO:0007669"/>
    <property type="project" value="UniProtKB-UniRule"/>
</dbReference>
<evidence type="ECO:0000256" key="5">
    <source>
        <dbReference type="ARBA" id="ARBA00022759"/>
    </source>
</evidence>
<dbReference type="Proteomes" id="UP000228775">
    <property type="component" value="Unassembled WGS sequence"/>
</dbReference>
<comment type="subunit">
    <text evidence="13">Homodimer which binds Holliday junction (HJ) DNA. The HJ becomes 2-fold symmetrical on binding to RuvC with unstacked arms; it has a different conformation from HJ DNA in complex with RuvA. In the full resolvosome a probable DNA-RuvA(4)-RuvB(12)-RuvC(2) complex forms which resolves the HJ.</text>
</comment>
<dbReference type="GO" id="GO:0005737">
    <property type="term" value="C:cytoplasm"/>
    <property type="evidence" value="ECO:0007669"/>
    <property type="project" value="UniProtKB-SubCell"/>
</dbReference>
<sequence length="163" mass="18004">MMILGLDPGSHKTGYGIIKNDANDFSLVDYGCFITSTKETTAQRLCCLEKALTNLLKKFSPDLAAVEDLFFFKNHKTAVRVSQARGVILLALAKKNIPIQEPKPLEIKQALTGYGRAEKCQVQKMVAHFLRLEKPIKSDDAADALAAAICCAHNYNYLTKLNS</sequence>
<accession>A0A2M7AWL0</accession>
<dbReference type="InterPro" id="IPR002176">
    <property type="entry name" value="X-over_junc_endoDNase_RuvC"/>
</dbReference>
<keyword evidence="7 13" id="KW-0378">Hydrolase</keyword>
<evidence type="ECO:0000256" key="11">
    <source>
        <dbReference type="ARBA" id="ARBA00023204"/>
    </source>
</evidence>
<evidence type="ECO:0000256" key="10">
    <source>
        <dbReference type="ARBA" id="ARBA00023172"/>
    </source>
</evidence>
<comment type="caution">
    <text evidence="15">The sequence shown here is derived from an EMBL/GenBank/DDBJ whole genome shotgun (WGS) entry which is preliminary data.</text>
</comment>
<protein>
    <recommendedName>
        <fullName evidence="13 14">Crossover junction endodeoxyribonuclease RuvC</fullName>
        <ecNumber evidence="13 14">3.1.21.10</ecNumber>
    </recommendedName>
    <alternativeName>
        <fullName evidence="13">Holliday junction nuclease RuvC</fullName>
    </alternativeName>
    <alternativeName>
        <fullName evidence="13">Holliday junction resolvase RuvC</fullName>
    </alternativeName>
</protein>
<dbReference type="PANTHER" id="PTHR30194:SF3">
    <property type="entry name" value="CROSSOVER JUNCTION ENDODEOXYRIBONUCLEASE RUVC"/>
    <property type="match status" value="1"/>
</dbReference>
<dbReference type="InterPro" id="IPR012337">
    <property type="entry name" value="RNaseH-like_sf"/>
</dbReference>
<evidence type="ECO:0000256" key="3">
    <source>
        <dbReference type="ARBA" id="ARBA00022722"/>
    </source>
</evidence>
<dbReference type="NCBIfam" id="TIGR00228">
    <property type="entry name" value="ruvC"/>
    <property type="match status" value="1"/>
</dbReference>
<proteinExistence type="inferred from homology"/>
<feature type="binding site" evidence="13">
    <location>
        <position position="140"/>
    </location>
    <ligand>
        <name>Mg(2+)</name>
        <dbReference type="ChEBI" id="CHEBI:18420"/>
        <label>1</label>
    </ligand>
</feature>
<dbReference type="PANTHER" id="PTHR30194">
    <property type="entry name" value="CROSSOVER JUNCTION ENDODEOXYRIBONUCLEASE RUVC"/>
    <property type="match status" value="1"/>
</dbReference>
<keyword evidence="6 13" id="KW-0227">DNA damage</keyword>
<dbReference type="HAMAP" id="MF_00034">
    <property type="entry name" value="RuvC"/>
    <property type="match status" value="1"/>
</dbReference>
<keyword evidence="9 13" id="KW-0238">DNA-binding</keyword>
<reference evidence="16" key="1">
    <citation type="submission" date="2017-09" db="EMBL/GenBank/DDBJ databases">
        <title>Depth-based differentiation of microbial function through sediment-hosted aquifers and enrichment of novel symbionts in the deep terrestrial subsurface.</title>
        <authorList>
            <person name="Probst A.J."/>
            <person name="Ladd B."/>
            <person name="Jarett J.K."/>
            <person name="Geller-Mcgrath D.E."/>
            <person name="Sieber C.M.K."/>
            <person name="Emerson J.B."/>
            <person name="Anantharaman K."/>
            <person name="Thomas B.C."/>
            <person name="Malmstrom R."/>
            <person name="Stieglmeier M."/>
            <person name="Klingl A."/>
            <person name="Woyke T."/>
            <person name="Ryan C.M."/>
            <person name="Banfield J.F."/>
        </authorList>
    </citation>
    <scope>NUCLEOTIDE SEQUENCE [LARGE SCALE GENOMIC DNA]</scope>
</reference>
<organism evidence="15 16">
    <name type="scientific">Candidatus Portnoybacteria bacterium CG06_land_8_20_14_3_00_39_12</name>
    <dbReference type="NCBI Taxonomy" id="1974809"/>
    <lineage>
        <taxon>Bacteria</taxon>
        <taxon>Candidatus Portnoyibacteriota</taxon>
    </lineage>
</organism>
<evidence type="ECO:0000256" key="1">
    <source>
        <dbReference type="ARBA" id="ARBA00009518"/>
    </source>
</evidence>
<keyword evidence="3 13" id="KW-0540">Nuclease</keyword>
<evidence type="ECO:0000256" key="4">
    <source>
        <dbReference type="ARBA" id="ARBA00022723"/>
    </source>
</evidence>
<name>A0A2M7AWL0_9BACT</name>
<feature type="binding site" evidence="13">
    <location>
        <position position="67"/>
    </location>
    <ligand>
        <name>Mg(2+)</name>
        <dbReference type="ChEBI" id="CHEBI:18420"/>
        <label>2</label>
    </ligand>
</feature>
<comment type="subcellular location">
    <subcellularLocation>
        <location evidence="13">Cytoplasm</location>
    </subcellularLocation>
</comment>
<keyword evidence="5 13" id="KW-0255">Endonuclease</keyword>
<dbReference type="CDD" id="cd16962">
    <property type="entry name" value="RuvC"/>
    <property type="match status" value="1"/>
</dbReference>
<dbReference type="NCBIfam" id="NF000711">
    <property type="entry name" value="PRK00039.2-1"/>
    <property type="match status" value="1"/>
</dbReference>
<dbReference type="GO" id="GO:0000287">
    <property type="term" value="F:magnesium ion binding"/>
    <property type="evidence" value="ECO:0007669"/>
    <property type="project" value="UniProtKB-UniRule"/>
</dbReference>
<feature type="active site" evidence="13">
    <location>
        <position position="140"/>
    </location>
</feature>
<comment type="catalytic activity">
    <reaction evidence="12 13">
        <text>Endonucleolytic cleavage at a junction such as a reciprocal single-stranded crossover between two homologous DNA duplexes (Holliday junction).</text>
        <dbReference type="EC" id="3.1.21.10"/>
    </reaction>
</comment>
<dbReference type="SUPFAM" id="SSF53098">
    <property type="entry name" value="Ribonuclease H-like"/>
    <property type="match status" value="1"/>
</dbReference>
<evidence type="ECO:0000256" key="6">
    <source>
        <dbReference type="ARBA" id="ARBA00022763"/>
    </source>
</evidence>
<dbReference type="Gene3D" id="3.30.420.10">
    <property type="entry name" value="Ribonuclease H-like superfamily/Ribonuclease H"/>
    <property type="match status" value="1"/>
</dbReference>
<feature type="active site" evidence="13">
    <location>
        <position position="7"/>
    </location>
</feature>
<keyword evidence="11 13" id="KW-0234">DNA repair</keyword>
<keyword evidence="4 13" id="KW-0479">Metal-binding</keyword>
<evidence type="ECO:0000256" key="13">
    <source>
        <dbReference type="HAMAP-Rule" id="MF_00034"/>
    </source>
</evidence>
<dbReference type="GO" id="GO:0048476">
    <property type="term" value="C:Holliday junction resolvase complex"/>
    <property type="evidence" value="ECO:0007669"/>
    <property type="project" value="UniProtKB-UniRule"/>
</dbReference>
<keyword evidence="10 13" id="KW-0233">DNA recombination</keyword>
<evidence type="ECO:0000256" key="8">
    <source>
        <dbReference type="ARBA" id="ARBA00022842"/>
    </source>
</evidence>
<evidence type="ECO:0000256" key="9">
    <source>
        <dbReference type="ARBA" id="ARBA00023125"/>
    </source>
</evidence>
<dbReference type="InterPro" id="IPR020563">
    <property type="entry name" value="X-over_junc_endoDNase_Mg_BS"/>
</dbReference>
<dbReference type="Pfam" id="PF02075">
    <property type="entry name" value="RuvC"/>
    <property type="match status" value="1"/>
</dbReference>
<keyword evidence="2 13" id="KW-0963">Cytoplasm</keyword>
<comment type="cofactor">
    <cofactor evidence="13">
        <name>Mg(2+)</name>
        <dbReference type="ChEBI" id="CHEBI:18420"/>
    </cofactor>
    <text evidence="13">Binds 2 Mg(2+) ion per subunit.</text>
</comment>
<dbReference type="GO" id="GO:0006281">
    <property type="term" value="P:DNA repair"/>
    <property type="evidence" value="ECO:0007669"/>
    <property type="project" value="UniProtKB-UniRule"/>
</dbReference>
<dbReference type="PROSITE" id="PS01321">
    <property type="entry name" value="RUVC"/>
    <property type="match status" value="1"/>
</dbReference>
<dbReference type="EMBL" id="PEVY01000065">
    <property type="protein sequence ID" value="PIU75002.1"/>
    <property type="molecule type" value="Genomic_DNA"/>
</dbReference>
<gene>
    <name evidence="13" type="primary">ruvC</name>
    <name evidence="15" type="ORF">COS76_03070</name>
</gene>
<dbReference type="GO" id="GO:0003677">
    <property type="term" value="F:DNA binding"/>
    <property type="evidence" value="ECO:0007669"/>
    <property type="project" value="UniProtKB-KW"/>
</dbReference>
<evidence type="ECO:0000313" key="16">
    <source>
        <dbReference type="Proteomes" id="UP000228775"/>
    </source>
</evidence>
<dbReference type="EC" id="3.1.21.10" evidence="13 14"/>
<feature type="active site" evidence="13">
    <location>
        <position position="67"/>
    </location>
</feature>
<evidence type="ECO:0000256" key="7">
    <source>
        <dbReference type="ARBA" id="ARBA00022801"/>
    </source>
</evidence>
<dbReference type="PRINTS" id="PR00696">
    <property type="entry name" value="RSOLVASERUVC"/>
</dbReference>
<evidence type="ECO:0000256" key="14">
    <source>
        <dbReference type="NCBIfam" id="TIGR00228"/>
    </source>
</evidence>
<feature type="binding site" evidence="13">
    <location>
        <position position="7"/>
    </location>
    <ligand>
        <name>Mg(2+)</name>
        <dbReference type="ChEBI" id="CHEBI:18420"/>
        <label>1</label>
    </ligand>
</feature>
<keyword evidence="8 13" id="KW-0460">Magnesium</keyword>
<comment type="similarity">
    <text evidence="1 13">Belongs to the RuvC family.</text>
</comment>